<organism evidence="4 5">
    <name type="scientific">Amedibacillus dolichus DSM 3991</name>
    <dbReference type="NCBI Taxonomy" id="428127"/>
    <lineage>
        <taxon>Bacteria</taxon>
        <taxon>Bacillati</taxon>
        <taxon>Bacillota</taxon>
        <taxon>Erysipelotrichia</taxon>
        <taxon>Erysipelotrichales</taxon>
        <taxon>Erysipelotrichaceae</taxon>
        <taxon>Amedibacillus</taxon>
    </lineage>
</organism>
<comment type="similarity">
    <text evidence="1 2">Belongs to the anti-sigma-factor antagonist family.</text>
</comment>
<dbReference type="HOGENOM" id="CLU_115403_7_0_9"/>
<dbReference type="Proteomes" id="UP000004090">
    <property type="component" value="Unassembled WGS sequence"/>
</dbReference>
<dbReference type="eggNOG" id="COG1366">
    <property type="taxonomic scope" value="Bacteria"/>
</dbReference>
<dbReference type="InterPro" id="IPR036513">
    <property type="entry name" value="STAS_dom_sf"/>
</dbReference>
<dbReference type="InterPro" id="IPR003658">
    <property type="entry name" value="Anti-sigma_ant"/>
</dbReference>
<dbReference type="AlphaFoldDB" id="A8RC80"/>
<proteinExistence type="inferred from homology"/>
<evidence type="ECO:0000259" key="3">
    <source>
        <dbReference type="PROSITE" id="PS50801"/>
    </source>
</evidence>
<evidence type="ECO:0000256" key="1">
    <source>
        <dbReference type="ARBA" id="ARBA00009013"/>
    </source>
</evidence>
<reference evidence="4 5" key="2">
    <citation type="submission" date="2007-09" db="EMBL/GenBank/DDBJ databases">
        <authorList>
            <person name="Fulton L."/>
            <person name="Clifton S."/>
            <person name="Fulton B."/>
            <person name="Xu J."/>
            <person name="Minx P."/>
            <person name="Pepin K.H."/>
            <person name="Johnson M."/>
            <person name="Thiruvilangam P."/>
            <person name="Bhonagiri V."/>
            <person name="Nash W.E."/>
            <person name="Mardis E.R."/>
            <person name="Wilson R.K."/>
        </authorList>
    </citation>
    <scope>NUCLEOTIDE SEQUENCE [LARGE SCALE GENOMIC DNA]</scope>
    <source>
        <strain evidence="4 5">DSM 3991</strain>
    </source>
</reference>
<gene>
    <name evidence="4" type="ORF">EUBDOL_01301</name>
</gene>
<dbReference type="PROSITE" id="PS50801">
    <property type="entry name" value="STAS"/>
    <property type="match status" value="1"/>
</dbReference>
<dbReference type="NCBIfam" id="TIGR00377">
    <property type="entry name" value="ant_ant_sig"/>
    <property type="match status" value="1"/>
</dbReference>
<dbReference type="CDD" id="cd07043">
    <property type="entry name" value="STAS_anti-anti-sigma_factors"/>
    <property type="match status" value="1"/>
</dbReference>
<protein>
    <recommendedName>
        <fullName evidence="2">Anti-sigma factor antagonist</fullName>
    </recommendedName>
</protein>
<dbReference type="Pfam" id="PF01740">
    <property type="entry name" value="STAS"/>
    <property type="match status" value="1"/>
</dbReference>
<name>A8RC80_9FIRM</name>
<feature type="domain" description="STAS" evidence="3">
    <location>
        <begin position="4"/>
        <end position="110"/>
    </location>
</feature>
<evidence type="ECO:0000313" key="5">
    <source>
        <dbReference type="Proteomes" id="UP000004090"/>
    </source>
</evidence>
<dbReference type="GO" id="GO:0043856">
    <property type="term" value="F:anti-sigma factor antagonist activity"/>
    <property type="evidence" value="ECO:0007669"/>
    <property type="project" value="InterPro"/>
</dbReference>
<dbReference type="InterPro" id="IPR002645">
    <property type="entry name" value="STAS_dom"/>
</dbReference>
<dbReference type="Gene3D" id="3.30.750.24">
    <property type="entry name" value="STAS domain"/>
    <property type="match status" value="1"/>
</dbReference>
<sequence>MEVEAMTYTYQDGILYFYFSGDLDHLHVSRMKEQCIQLIEKYQPKQVKMDFQAVSFVDSTGIGFVLARYKQLSKFQAKLTLCNLSRANERLFQMSGIFQIIELERNEVNV</sequence>
<accession>A8RC80</accession>
<reference evidence="4 5" key="1">
    <citation type="submission" date="2007-09" db="EMBL/GenBank/DDBJ databases">
        <title>Draft genome sequence of Eubacterium dolichum (DSM 3991).</title>
        <authorList>
            <person name="Sudarsanam P."/>
            <person name="Ley R."/>
            <person name="Guruge J."/>
            <person name="Turnbaugh P.J."/>
            <person name="Mahowald M."/>
            <person name="Liep D."/>
            <person name="Gordon J."/>
        </authorList>
    </citation>
    <scope>NUCLEOTIDE SEQUENCE [LARGE SCALE GENOMIC DNA]</scope>
    <source>
        <strain evidence="4 5">DSM 3991</strain>
    </source>
</reference>
<dbReference type="EMBL" id="ABAW02000019">
    <property type="protein sequence ID" value="EDP11380.1"/>
    <property type="molecule type" value="Genomic_DNA"/>
</dbReference>
<dbReference type="PANTHER" id="PTHR33495:SF2">
    <property type="entry name" value="ANTI-SIGMA FACTOR ANTAGONIST TM_1081-RELATED"/>
    <property type="match status" value="1"/>
</dbReference>
<comment type="caution">
    <text evidence="4">The sequence shown here is derived from an EMBL/GenBank/DDBJ whole genome shotgun (WGS) entry which is preliminary data.</text>
</comment>
<dbReference type="SUPFAM" id="SSF52091">
    <property type="entry name" value="SpoIIaa-like"/>
    <property type="match status" value="1"/>
</dbReference>
<evidence type="ECO:0000313" key="4">
    <source>
        <dbReference type="EMBL" id="EDP11380.1"/>
    </source>
</evidence>
<dbReference type="PANTHER" id="PTHR33495">
    <property type="entry name" value="ANTI-SIGMA FACTOR ANTAGONIST TM_1081-RELATED-RELATED"/>
    <property type="match status" value="1"/>
</dbReference>
<evidence type="ECO:0000256" key="2">
    <source>
        <dbReference type="RuleBase" id="RU003749"/>
    </source>
</evidence>
<dbReference type="STRING" id="428127.EUBDOL_01301"/>